<gene>
    <name evidence="1" type="ORF">S03H2_11242</name>
</gene>
<proteinExistence type="predicted"/>
<feature type="non-terminal residue" evidence="1">
    <location>
        <position position="1"/>
    </location>
</feature>
<sequence length="76" mass="8302">EQILSILQGAKIQVNINKAGIYAPPPYNIQITLQTNSIKSLSIKNAFEKANIPATFSFDSTGQFDAQILVGLKPIR</sequence>
<dbReference type="AlphaFoldDB" id="X1F544"/>
<comment type="caution">
    <text evidence="1">The sequence shown here is derived from an EMBL/GenBank/DDBJ whole genome shotgun (WGS) entry which is preliminary data.</text>
</comment>
<organism evidence="1">
    <name type="scientific">marine sediment metagenome</name>
    <dbReference type="NCBI Taxonomy" id="412755"/>
    <lineage>
        <taxon>unclassified sequences</taxon>
        <taxon>metagenomes</taxon>
        <taxon>ecological metagenomes</taxon>
    </lineage>
</organism>
<reference evidence="1" key="1">
    <citation type="journal article" date="2014" name="Front. Microbiol.">
        <title>High frequency of phylogenetically diverse reductive dehalogenase-homologous genes in deep subseafloor sedimentary metagenomes.</title>
        <authorList>
            <person name="Kawai M."/>
            <person name="Futagami T."/>
            <person name="Toyoda A."/>
            <person name="Takaki Y."/>
            <person name="Nishi S."/>
            <person name="Hori S."/>
            <person name="Arai W."/>
            <person name="Tsubouchi T."/>
            <person name="Morono Y."/>
            <person name="Uchiyama I."/>
            <person name="Ito T."/>
            <person name="Fujiyama A."/>
            <person name="Inagaki F."/>
            <person name="Takami H."/>
        </authorList>
    </citation>
    <scope>NUCLEOTIDE SEQUENCE</scope>
    <source>
        <strain evidence="1">Expedition CK06-06</strain>
    </source>
</reference>
<dbReference type="EMBL" id="BARU01005745">
    <property type="protein sequence ID" value="GAH40766.1"/>
    <property type="molecule type" value="Genomic_DNA"/>
</dbReference>
<evidence type="ECO:0000313" key="1">
    <source>
        <dbReference type="EMBL" id="GAH40766.1"/>
    </source>
</evidence>
<name>X1F544_9ZZZZ</name>
<protein>
    <submittedName>
        <fullName evidence="1">Uncharacterized protein</fullName>
    </submittedName>
</protein>
<accession>X1F544</accession>